<dbReference type="EMBL" id="BTSY01000004">
    <property type="protein sequence ID" value="GMT25783.1"/>
    <property type="molecule type" value="Genomic_DNA"/>
</dbReference>
<gene>
    <name evidence="1" type="ORF">PFISCL1PPCAC_17080</name>
    <name evidence="2" type="ORF">PFISCL1PPCAC_17093</name>
</gene>
<organism evidence="2 3">
    <name type="scientific">Pristionchus fissidentatus</name>
    <dbReference type="NCBI Taxonomy" id="1538716"/>
    <lineage>
        <taxon>Eukaryota</taxon>
        <taxon>Metazoa</taxon>
        <taxon>Ecdysozoa</taxon>
        <taxon>Nematoda</taxon>
        <taxon>Chromadorea</taxon>
        <taxon>Rhabditida</taxon>
        <taxon>Rhabditina</taxon>
        <taxon>Diplogasteromorpha</taxon>
        <taxon>Diplogasteroidea</taxon>
        <taxon>Neodiplogasteridae</taxon>
        <taxon>Pristionchus</taxon>
    </lineage>
</organism>
<name>A0AAV5W1V2_9BILA</name>
<accession>A0AAV5W1V2</accession>
<feature type="non-terminal residue" evidence="2">
    <location>
        <position position="303"/>
    </location>
</feature>
<reference evidence="2" key="1">
    <citation type="submission" date="2023-10" db="EMBL/GenBank/DDBJ databases">
        <title>Genome assembly of Pristionchus species.</title>
        <authorList>
            <person name="Yoshida K."/>
            <person name="Sommer R.J."/>
        </authorList>
    </citation>
    <scope>NUCLEOTIDE SEQUENCE</scope>
    <source>
        <strain evidence="2">RS5133</strain>
    </source>
</reference>
<comment type="caution">
    <text evidence="2">The sequence shown here is derived from an EMBL/GenBank/DDBJ whole genome shotgun (WGS) entry which is preliminary data.</text>
</comment>
<dbReference type="Proteomes" id="UP001432322">
    <property type="component" value="Unassembled WGS sequence"/>
</dbReference>
<evidence type="ECO:0000313" key="2">
    <source>
        <dbReference type="EMBL" id="GMT25796.1"/>
    </source>
</evidence>
<protein>
    <submittedName>
        <fullName evidence="2">Uncharacterized protein</fullName>
    </submittedName>
</protein>
<proteinExistence type="predicted"/>
<dbReference type="EMBL" id="BTSY01000004">
    <property type="protein sequence ID" value="GMT25796.1"/>
    <property type="molecule type" value="Genomic_DNA"/>
</dbReference>
<feature type="non-terminal residue" evidence="2">
    <location>
        <position position="1"/>
    </location>
</feature>
<evidence type="ECO:0000313" key="1">
    <source>
        <dbReference type="EMBL" id="GMT25783.1"/>
    </source>
</evidence>
<evidence type="ECO:0000313" key="3">
    <source>
        <dbReference type="Proteomes" id="UP001432322"/>
    </source>
</evidence>
<dbReference type="AlphaFoldDB" id="A0AAV5W1V2"/>
<sequence>LHSHCIEYVWSVNRDTCPAQYFLCANDDVMVIMGMTDGGPERTVTFYNKHTRAEIASHPFNVPFPKGVFLTSNLIALLLINYSRMAFRAIMDIEVHFFSTTDGFRTYTRKTIEIVRMPLDDTRLNIDVVEGGIVIRNRGNEPGNSTQFRFARNLDLLRLYSHDEEISWKFNRNMPYDGLTALSIQNNVAVLLTEKQSEWPNKRLTQIDLSNDMILWEKVIDSELWRMPDAVKGRRLALHINDLYNKSASTIRCYDLTNGDEQLCELPQIDAVRALLTGNRTVGSGSWIDNEGLFVKTNIANCY</sequence>
<keyword evidence="3" id="KW-1185">Reference proteome</keyword>